<dbReference type="OrthoDB" id="10388020at2759"/>
<evidence type="ECO:0000256" key="1">
    <source>
        <dbReference type="SAM" id="MobiDB-lite"/>
    </source>
</evidence>
<proteinExistence type="predicted"/>
<name>A0A1J8PP37_9AGAM</name>
<evidence type="ECO:0000313" key="3">
    <source>
        <dbReference type="Proteomes" id="UP000183567"/>
    </source>
</evidence>
<reference evidence="2 3" key="1">
    <citation type="submission" date="2016-03" db="EMBL/GenBank/DDBJ databases">
        <title>Comparative genomics of the ectomycorrhizal sister species Rhizopogon vinicolor and Rhizopogon vesiculosus (Basidiomycota: Boletales) reveals a divergence of the mating type B locus.</title>
        <authorList>
            <person name="Mujic A.B."/>
            <person name="Kuo A."/>
            <person name="Tritt A."/>
            <person name="Lipzen A."/>
            <person name="Chen C."/>
            <person name="Johnson J."/>
            <person name="Sharma A."/>
            <person name="Barry K."/>
            <person name="Grigoriev I.V."/>
            <person name="Spatafora J.W."/>
        </authorList>
    </citation>
    <scope>NUCLEOTIDE SEQUENCE [LARGE SCALE GENOMIC DNA]</scope>
    <source>
        <strain evidence="2 3">AM-OR11-056</strain>
    </source>
</reference>
<sequence length="235" mass="26020">MSVTTTYTFQYTLSSLTSDYGAIWDERRRILITSNKPAVSAPESAPPFTQHPMTRGNARRPVKRSAENTSLHQHVPESPISYHPSTVHSMPQCKVPIKPGKPASSHAIPSPDMLAMLQEVDELINGIHDPTLREELANILAVCSTTAVYNSSTSPVEQVCRSSPHESPIIIPVAAGTPVVKPLYRYRSLPDIPSPPPRSRVFPTSVSFKSFFRRLRSSVKSDAPDKHMRGWQEAI</sequence>
<comment type="caution">
    <text evidence="2">The sequence shown here is derived from an EMBL/GenBank/DDBJ whole genome shotgun (WGS) entry which is preliminary data.</text>
</comment>
<keyword evidence="3" id="KW-1185">Reference proteome</keyword>
<accession>A0A1J8PP37</accession>
<protein>
    <submittedName>
        <fullName evidence="2">Uncharacterized protein</fullName>
    </submittedName>
</protein>
<dbReference type="AlphaFoldDB" id="A0A1J8PP37"/>
<dbReference type="Proteomes" id="UP000183567">
    <property type="component" value="Unassembled WGS sequence"/>
</dbReference>
<organism evidence="2 3">
    <name type="scientific">Rhizopogon vesiculosus</name>
    <dbReference type="NCBI Taxonomy" id="180088"/>
    <lineage>
        <taxon>Eukaryota</taxon>
        <taxon>Fungi</taxon>
        <taxon>Dikarya</taxon>
        <taxon>Basidiomycota</taxon>
        <taxon>Agaricomycotina</taxon>
        <taxon>Agaricomycetes</taxon>
        <taxon>Agaricomycetidae</taxon>
        <taxon>Boletales</taxon>
        <taxon>Suillineae</taxon>
        <taxon>Rhizopogonaceae</taxon>
        <taxon>Rhizopogon</taxon>
    </lineage>
</organism>
<gene>
    <name evidence="2" type="ORF">AZE42_01023</name>
</gene>
<evidence type="ECO:0000313" key="2">
    <source>
        <dbReference type="EMBL" id="OJA10669.1"/>
    </source>
</evidence>
<feature type="region of interest" description="Disordered" evidence="1">
    <location>
        <begin position="37"/>
        <end position="78"/>
    </location>
</feature>
<dbReference type="EMBL" id="LVVM01005392">
    <property type="protein sequence ID" value="OJA10669.1"/>
    <property type="molecule type" value="Genomic_DNA"/>
</dbReference>